<evidence type="ECO:0000259" key="10">
    <source>
        <dbReference type="Pfam" id="PF04389"/>
    </source>
</evidence>
<comment type="subcellular location">
    <subcellularLocation>
        <location evidence="2">Vacuole membrane</location>
        <topology evidence="2">Multi-pass membrane protein</topology>
    </subcellularLocation>
</comment>
<accession>A0A3S9V5J9</accession>
<protein>
    <recommendedName>
        <fullName evidence="4">Vacuolar membrane protease</fullName>
    </recommendedName>
    <alternativeName>
        <fullName evidence="8">FXNA-related family protease 1</fullName>
    </alternativeName>
</protein>
<evidence type="ECO:0000256" key="2">
    <source>
        <dbReference type="ARBA" id="ARBA00004128"/>
    </source>
</evidence>
<evidence type="ECO:0000256" key="4">
    <source>
        <dbReference type="ARBA" id="ARBA00017435"/>
    </source>
</evidence>
<dbReference type="Proteomes" id="UP000270678">
    <property type="component" value="Chromosome"/>
</dbReference>
<evidence type="ECO:0000256" key="3">
    <source>
        <dbReference type="ARBA" id="ARBA00010918"/>
    </source>
</evidence>
<feature type="transmembrane region" description="Helical" evidence="9">
    <location>
        <begin position="344"/>
        <end position="365"/>
    </location>
</feature>
<feature type="transmembrane region" description="Helical" evidence="9">
    <location>
        <begin position="526"/>
        <end position="547"/>
    </location>
</feature>
<dbReference type="PANTHER" id="PTHR12147">
    <property type="entry name" value="METALLOPEPTIDASE M28 FAMILY MEMBER"/>
    <property type="match status" value="1"/>
</dbReference>
<dbReference type="Gene3D" id="3.40.630.10">
    <property type="entry name" value="Zn peptidases"/>
    <property type="match status" value="1"/>
</dbReference>
<name>A0A3S9V5J9_9BACL</name>
<keyword evidence="11" id="KW-0378">Hydrolase</keyword>
<feature type="transmembrane region" description="Helical" evidence="9">
    <location>
        <begin position="419"/>
        <end position="437"/>
    </location>
</feature>
<reference evidence="12" key="1">
    <citation type="submission" date="2018-12" db="EMBL/GenBank/DDBJ databases">
        <title>Complete genome sequence of Paenibacillus sp. MBLB1234.</title>
        <authorList>
            <person name="Nam Y.-D."/>
            <person name="Kang J."/>
            <person name="Chung W.-H."/>
            <person name="Park Y.S."/>
        </authorList>
    </citation>
    <scope>NUCLEOTIDE SEQUENCE [LARGE SCALE GENOMIC DNA]</scope>
    <source>
        <strain evidence="12">MBLB1234</strain>
    </source>
</reference>
<comment type="function">
    <text evidence="1">May be involved in vacuolar sorting and osmoregulation.</text>
</comment>
<dbReference type="GO" id="GO:0005774">
    <property type="term" value="C:vacuolar membrane"/>
    <property type="evidence" value="ECO:0007669"/>
    <property type="project" value="UniProtKB-SubCell"/>
</dbReference>
<dbReference type="OrthoDB" id="9762302at2"/>
<dbReference type="GO" id="GO:0008235">
    <property type="term" value="F:metalloexopeptidase activity"/>
    <property type="evidence" value="ECO:0007669"/>
    <property type="project" value="InterPro"/>
</dbReference>
<keyword evidence="12" id="KW-1185">Reference proteome</keyword>
<feature type="transmembrane region" description="Helical" evidence="9">
    <location>
        <begin position="474"/>
        <end position="492"/>
    </location>
</feature>
<dbReference type="RefSeq" id="WP_127003699.1">
    <property type="nucleotide sequence ID" value="NZ_CP034346.1"/>
</dbReference>
<feature type="transmembrane region" description="Helical" evidence="9">
    <location>
        <begin position="499"/>
        <end position="520"/>
    </location>
</feature>
<dbReference type="SUPFAM" id="SSF53187">
    <property type="entry name" value="Zn-dependent exopeptidases"/>
    <property type="match status" value="1"/>
</dbReference>
<evidence type="ECO:0000256" key="6">
    <source>
        <dbReference type="ARBA" id="ARBA00022989"/>
    </source>
</evidence>
<dbReference type="InterPro" id="IPR045175">
    <property type="entry name" value="M28_fam"/>
</dbReference>
<evidence type="ECO:0000256" key="5">
    <source>
        <dbReference type="ARBA" id="ARBA00022554"/>
    </source>
</evidence>
<evidence type="ECO:0000256" key="7">
    <source>
        <dbReference type="ARBA" id="ARBA00023180"/>
    </source>
</evidence>
<dbReference type="PANTHER" id="PTHR12147:SF58">
    <property type="entry name" value="VACUOLAR MEMBRANE PROTEASE"/>
    <property type="match status" value="1"/>
</dbReference>
<evidence type="ECO:0000256" key="1">
    <source>
        <dbReference type="ARBA" id="ARBA00003273"/>
    </source>
</evidence>
<feature type="transmembrane region" description="Helical" evidence="9">
    <location>
        <begin position="377"/>
        <end position="399"/>
    </location>
</feature>
<keyword evidence="5" id="KW-0926">Vacuole</keyword>
<keyword evidence="6 9" id="KW-1133">Transmembrane helix</keyword>
<evidence type="ECO:0000256" key="8">
    <source>
        <dbReference type="ARBA" id="ARBA00031512"/>
    </source>
</evidence>
<evidence type="ECO:0000313" key="11">
    <source>
        <dbReference type="EMBL" id="AZS17802.1"/>
    </source>
</evidence>
<keyword evidence="9" id="KW-0472">Membrane</keyword>
<organism evidence="11 12">
    <name type="scientific">Paenibacillus lutimineralis</name>
    <dbReference type="NCBI Taxonomy" id="2707005"/>
    <lineage>
        <taxon>Bacteria</taxon>
        <taxon>Bacillati</taxon>
        <taxon>Bacillota</taxon>
        <taxon>Bacilli</taxon>
        <taxon>Bacillales</taxon>
        <taxon>Paenibacillaceae</taxon>
        <taxon>Paenibacillus</taxon>
    </lineage>
</organism>
<keyword evidence="9" id="KW-0812">Transmembrane</keyword>
<proteinExistence type="inferred from homology"/>
<sequence length="558" mass="61910">MKPNYYGTPIRTSHRTGPRYAIWIKRIIITVILIAAVLAGLLQIRSPRPVGIDAPPGSFSSARAMEKVEMIAREPHPSGSSAHAQVRDYIIAELEILGLHPEIQEANVAPGVSKRYSGKLENIVVRIPGTDSSKPLMLAAHYDSVATAPGAADDGSGVAAMLETARALQAFSPLKNDLILLMTDGEEHGMLGAKAFVSEHPWAGDVGLVLNFEARGNKGPSFMFETSDQNGWIIREFTRAAPSPVAYSLIYNMYKLMPNDTDLTKFKDGGMPGLNFAFGVGLNAYHTELDTAANLDPSSLQHQGDYMLNLARHFGNLDLNQVQQQDRVYFNTIGWSMISYPESWIPWFTGFAVLLFIATVWHGIYARRVQWTELVGGLFVSLLTLVVIYGINTLLWGLLRSRISEERYQQILMDPQVSVYYLAGSLLVTLLLAILIVRVGSRFIRSENIWLGALTLWLLLCVGTSIYLPGGSYVFIWPLVFSLIGLNLFFFMEEEARNWLSTLFAVPAFVLLTPICYLVYYLMTLGMAGALMVIAALAFSLIFPLFCKPRKAHRDIFG</sequence>
<feature type="transmembrane region" description="Helical" evidence="9">
    <location>
        <begin position="449"/>
        <end position="468"/>
    </location>
</feature>
<comment type="similarity">
    <text evidence="3">Belongs to the peptidase M28 family.</text>
</comment>
<feature type="domain" description="Peptidase M28" evidence="10">
    <location>
        <begin position="122"/>
        <end position="310"/>
    </location>
</feature>
<evidence type="ECO:0000313" key="12">
    <source>
        <dbReference type="Proteomes" id="UP000270678"/>
    </source>
</evidence>
<dbReference type="EMBL" id="CP034346">
    <property type="protein sequence ID" value="AZS17802.1"/>
    <property type="molecule type" value="Genomic_DNA"/>
</dbReference>
<gene>
    <name evidence="11" type="ORF">EI981_27450</name>
</gene>
<feature type="transmembrane region" description="Helical" evidence="9">
    <location>
        <begin position="20"/>
        <end position="42"/>
    </location>
</feature>
<dbReference type="InterPro" id="IPR007484">
    <property type="entry name" value="Peptidase_M28"/>
</dbReference>
<dbReference type="AlphaFoldDB" id="A0A3S9V5J9"/>
<keyword evidence="7" id="KW-0325">Glycoprotein</keyword>
<dbReference type="Pfam" id="PF04389">
    <property type="entry name" value="Peptidase_M28"/>
    <property type="match status" value="1"/>
</dbReference>
<dbReference type="KEGG" id="plut:EI981_27450"/>
<dbReference type="GO" id="GO:0006508">
    <property type="term" value="P:proteolysis"/>
    <property type="evidence" value="ECO:0007669"/>
    <property type="project" value="InterPro"/>
</dbReference>
<evidence type="ECO:0000256" key="9">
    <source>
        <dbReference type="SAM" id="Phobius"/>
    </source>
</evidence>